<evidence type="ECO:0000256" key="1">
    <source>
        <dbReference type="PROSITE-ProRule" id="PRU00042"/>
    </source>
</evidence>
<protein>
    <recommendedName>
        <fullName evidence="3">C2H2-type domain-containing protein</fullName>
    </recommendedName>
</protein>
<proteinExistence type="predicted"/>
<reference evidence="4" key="2">
    <citation type="submission" date="2020-05" db="UniProtKB">
        <authorList>
            <consortium name="EnsemblMetazoa"/>
        </authorList>
    </citation>
    <scope>IDENTIFICATION</scope>
    <source>
        <strain evidence="4">IAEA</strain>
    </source>
</reference>
<feature type="region of interest" description="Disordered" evidence="2">
    <location>
        <begin position="90"/>
        <end position="110"/>
    </location>
</feature>
<dbReference type="AlphaFoldDB" id="A0A1B0C2X9"/>
<keyword evidence="5" id="KW-1185">Reference proteome</keyword>
<keyword evidence="1" id="KW-0479">Metal-binding</keyword>
<dbReference type="PROSITE" id="PS50157">
    <property type="entry name" value="ZINC_FINGER_C2H2_2"/>
    <property type="match status" value="1"/>
</dbReference>
<organism evidence="4 5">
    <name type="scientific">Glossina palpalis gambiensis</name>
    <dbReference type="NCBI Taxonomy" id="67801"/>
    <lineage>
        <taxon>Eukaryota</taxon>
        <taxon>Metazoa</taxon>
        <taxon>Ecdysozoa</taxon>
        <taxon>Arthropoda</taxon>
        <taxon>Hexapoda</taxon>
        <taxon>Insecta</taxon>
        <taxon>Pterygota</taxon>
        <taxon>Neoptera</taxon>
        <taxon>Endopterygota</taxon>
        <taxon>Diptera</taxon>
        <taxon>Brachycera</taxon>
        <taxon>Muscomorpha</taxon>
        <taxon>Hippoboscoidea</taxon>
        <taxon>Glossinidae</taxon>
        <taxon>Glossina</taxon>
    </lineage>
</organism>
<feature type="domain" description="C2H2-type" evidence="3">
    <location>
        <begin position="22"/>
        <end position="50"/>
    </location>
</feature>
<evidence type="ECO:0000313" key="4">
    <source>
        <dbReference type="EnsemblMetazoa" id="GPPI047690-PA"/>
    </source>
</evidence>
<dbReference type="STRING" id="67801.A0A1B0C2X9"/>
<feature type="compositionally biased region" description="Polar residues" evidence="2">
    <location>
        <begin position="101"/>
        <end position="110"/>
    </location>
</feature>
<accession>A0A1B0C2X9</accession>
<evidence type="ECO:0000259" key="3">
    <source>
        <dbReference type="PROSITE" id="PS50157"/>
    </source>
</evidence>
<keyword evidence="1" id="KW-0863">Zinc-finger</keyword>
<dbReference type="EnsemblMetazoa" id="GPPI047690-RA">
    <property type="protein sequence ID" value="GPPI047690-PA"/>
    <property type="gene ID" value="GPPI047690"/>
</dbReference>
<dbReference type="GO" id="GO:0008270">
    <property type="term" value="F:zinc ion binding"/>
    <property type="evidence" value="ECO:0007669"/>
    <property type="project" value="UniProtKB-KW"/>
</dbReference>
<dbReference type="Proteomes" id="UP000092460">
    <property type="component" value="Unassembled WGS sequence"/>
</dbReference>
<evidence type="ECO:0000256" key="2">
    <source>
        <dbReference type="SAM" id="MobiDB-lite"/>
    </source>
</evidence>
<dbReference type="PROSITE" id="PS00028">
    <property type="entry name" value="ZINC_FINGER_C2H2_1"/>
    <property type="match status" value="1"/>
</dbReference>
<evidence type="ECO:0000313" key="5">
    <source>
        <dbReference type="Proteomes" id="UP000092460"/>
    </source>
</evidence>
<keyword evidence="1" id="KW-0862">Zinc</keyword>
<name>A0A1B0C2X9_9MUSC</name>
<dbReference type="VEuPathDB" id="VectorBase:GPPI047690"/>
<dbReference type="EMBL" id="JXJN01024732">
    <property type="status" value="NOT_ANNOTATED_CDS"/>
    <property type="molecule type" value="Genomic_DNA"/>
</dbReference>
<reference evidence="5" key="1">
    <citation type="submission" date="2015-01" db="EMBL/GenBank/DDBJ databases">
        <authorList>
            <person name="Aksoy S."/>
            <person name="Warren W."/>
            <person name="Wilson R.K."/>
        </authorList>
    </citation>
    <scope>NUCLEOTIDE SEQUENCE [LARGE SCALE GENOMIC DNA]</scope>
    <source>
        <strain evidence="5">IAEA</strain>
    </source>
</reference>
<sequence>MNRLLKLMQYLENLKTYLQTIHLCKFCTQAFNPSIDFFKHIREVHKEYKCAICCRRLGSHCDLRNLIKGVHGVTLPAKIVLIDFVRKNTWQSDDGGHKNRQTGWIDTGTD</sequence>
<dbReference type="InterPro" id="IPR013087">
    <property type="entry name" value="Znf_C2H2_type"/>
</dbReference>